<gene>
    <name evidence="2" type="ORF">JOC83_001135</name>
</gene>
<evidence type="ECO:0000256" key="1">
    <source>
        <dbReference type="SAM" id="Phobius"/>
    </source>
</evidence>
<keyword evidence="1" id="KW-0812">Transmembrane</keyword>
<comment type="caution">
    <text evidence="2">The sequence shown here is derived from an EMBL/GenBank/DDBJ whole genome shotgun (WGS) entry which is preliminary data.</text>
</comment>
<reference evidence="2 3" key="1">
    <citation type="submission" date="2021-01" db="EMBL/GenBank/DDBJ databases">
        <title>Genomic Encyclopedia of Type Strains, Phase IV (KMG-IV): sequencing the most valuable type-strain genomes for metagenomic binning, comparative biology and taxonomic classification.</title>
        <authorList>
            <person name="Goeker M."/>
        </authorList>
    </citation>
    <scope>NUCLEOTIDE SEQUENCE [LARGE SCALE GENOMIC DNA]</scope>
    <source>
        <strain evidence="2 3">DSM 104297</strain>
    </source>
</reference>
<keyword evidence="1" id="KW-0472">Membrane</keyword>
<proteinExistence type="predicted"/>
<evidence type="ECO:0000313" key="2">
    <source>
        <dbReference type="EMBL" id="MBM7702301.1"/>
    </source>
</evidence>
<organism evidence="2 3">
    <name type="scientific">Priestia iocasae</name>
    <dbReference type="NCBI Taxonomy" id="2291674"/>
    <lineage>
        <taxon>Bacteria</taxon>
        <taxon>Bacillati</taxon>
        <taxon>Bacillota</taxon>
        <taxon>Bacilli</taxon>
        <taxon>Bacillales</taxon>
        <taxon>Bacillaceae</taxon>
        <taxon>Priestia</taxon>
    </lineage>
</organism>
<dbReference type="EMBL" id="JAFBFC010000002">
    <property type="protein sequence ID" value="MBM7702301.1"/>
    <property type="molecule type" value="Genomic_DNA"/>
</dbReference>
<keyword evidence="1" id="KW-1133">Transmembrane helix</keyword>
<keyword evidence="3" id="KW-1185">Reference proteome</keyword>
<name>A0ABS2QU97_9BACI</name>
<dbReference type="Proteomes" id="UP000809829">
    <property type="component" value="Unassembled WGS sequence"/>
</dbReference>
<dbReference type="RefSeq" id="WP_205185075.1">
    <property type="nucleotide sequence ID" value="NZ_JAFBFC010000002.1"/>
</dbReference>
<evidence type="ECO:0000313" key="3">
    <source>
        <dbReference type="Proteomes" id="UP000809829"/>
    </source>
</evidence>
<feature type="transmembrane region" description="Helical" evidence="1">
    <location>
        <begin position="7"/>
        <end position="24"/>
    </location>
</feature>
<feature type="transmembrane region" description="Helical" evidence="1">
    <location>
        <begin position="30"/>
        <end position="47"/>
    </location>
</feature>
<protein>
    <submittedName>
        <fullName evidence="2">Uncharacterized protein</fullName>
    </submittedName>
</protein>
<accession>A0ABS2QU97</accession>
<sequence>MNSRSLLMKLSFLLGGLSIVYVGAVLKQGLTAFIVTFVFLIIAGILSKSKDVNHRKNI</sequence>